<name>A0A0F7PZQ6_BIFLL</name>
<feature type="compositionally biased region" description="Polar residues" evidence="1">
    <location>
        <begin position="71"/>
        <end position="85"/>
    </location>
</feature>
<sequence length="122" mass="13259">MFLIAQTARAVRMMSAAMGCTAGARQTAMTAISQMIGPPRGPFPESRISAPFRWAAPRLARQRRPAVAGRSLSTRANGRRSTGTMVSANMESAGWRRANFFPFSRRCATTSSGRWPRPVGCP</sequence>
<accession>A0A0F7PZQ6</accession>
<dbReference type="EMBL" id="KP691637">
    <property type="protein sequence ID" value="AKI06625.1"/>
    <property type="molecule type" value="Genomic_DNA"/>
</dbReference>
<dbReference type="AlphaFoldDB" id="A0A0F7PZQ6"/>
<geneLocation type="plasmid" evidence="2">
    <name>pEK13</name>
</geneLocation>
<proteinExistence type="predicted"/>
<protein>
    <submittedName>
        <fullName evidence="2">Uncharacterized protein</fullName>
    </submittedName>
</protein>
<organism evidence="2">
    <name type="scientific">Bifidobacterium longum subsp. longum EK13</name>
    <dbReference type="NCBI Taxonomy" id="1457186"/>
    <lineage>
        <taxon>Bacteria</taxon>
        <taxon>Bacillati</taxon>
        <taxon>Actinomycetota</taxon>
        <taxon>Actinomycetes</taxon>
        <taxon>Bifidobacteriales</taxon>
        <taxon>Bifidobacteriaceae</taxon>
        <taxon>Bifidobacterium</taxon>
    </lineage>
</organism>
<evidence type="ECO:0000256" key="1">
    <source>
        <dbReference type="SAM" id="MobiDB-lite"/>
    </source>
</evidence>
<keyword evidence="2" id="KW-0614">Plasmid</keyword>
<feature type="region of interest" description="Disordered" evidence="1">
    <location>
        <begin position="63"/>
        <end position="85"/>
    </location>
</feature>
<reference evidence="2" key="1">
    <citation type="submission" date="2015-01" db="EMBL/GenBank/DDBJ databases">
        <title>Comparative genomics of Bifidobacterium longum strains of human origin.</title>
        <authorList>
            <person name="Chaplin A.V."/>
            <person name="Efimov B.A."/>
            <person name="Kafarskaia L.I."/>
            <person name="Shkoporov A.N."/>
        </authorList>
    </citation>
    <scope>NUCLEOTIDE SEQUENCE</scope>
    <source>
        <strain evidence="2">EK13</strain>
        <plasmid evidence="2">pEK13</plasmid>
    </source>
</reference>
<evidence type="ECO:0000313" key="2">
    <source>
        <dbReference type="EMBL" id="AKI06625.1"/>
    </source>
</evidence>